<name>A0A7J4TG57_9EURY</name>
<dbReference type="Proteomes" id="UP000586031">
    <property type="component" value="Unassembled WGS sequence"/>
</dbReference>
<sequence>MSLEAIITIFTVSVVELWLAIPLGLLMGVNPIIITIVSSAGAITATIVVTILGDNLRTRLLKWRYGDENALQETRLYKVWNKYGVVGLGLLSPLIFGAPLGAAVGIGLGAQKNSLLVWMSMGIILWSIGLTVAGSTGILTLENMIK</sequence>
<protein>
    <submittedName>
        <fullName evidence="2">Small multi-drug export protein</fullName>
    </submittedName>
</protein>
<dbReference type="AlphaFoldDB" id="A0A7J4TG57"/>
<evidence type="ECO:0000256" key="1">
    <source>
        <dbReference type="SAM" id="Phobius"/>
    </source>
</evidence>
<comment type="caution">
    <text evidence="2">The sequence shown here is derived from an EMBL/GenBank/DDBJ whole genome shotgun (WGS) entry which is preliminary data.</text>
</comment>
<feature type="transmembrane region" description="Helical" evidence="1">
    <location>
        <begin position="32"/>
        <end position="52"/>
    </location>
</feature>
<dbReference type="Pfam" id="PF06695">
    <property type="entry name" value="Sm_multidrug_ex"/>
    <property type="match status" value="1"/>
</dbReference>
<keyword evidence="1" id="KW-0472">Membrane</keyword>
<evidence type="ECO:0000313" key="3">
    <source>
        <dbReference type="Proteomes" id="UP000586031"/>
    </source>
</evidence>
<feature type="transmembrane region" description="Helical" evidence="1">
    <location>
        <begin position="7"/>
        <end position="26"/>
    </location>
</feature>
<keyword evidence="1" id="KW-0812">Transmembrane</keyword>
<accession>A0A7J4TG57</accession>
<gene>
    <name evidence="2" type="ORF">HA271_00740</name>
</gene>
<feature type="transmembrane region" description="Helical" evidence="1">
    <location>
        <begin position="85"/>
        <end position="110"/>
    </location>
</feature>
<dbReference type="InterPro" id="IPR009577">
    <property type="entry name" value="Sm_multidrug_ex"/>
</dbReference>
<evidence type="ECO:0000313" key="2">
    <source>
        <dbReference type="EMBL" id="HII83378.1"/>
    </source>
</evidence>
<reference evidence="3" key="1">
    <citation type="journal article" date="2020" name="bioRxiv">
        <title>A rank-normalized archaeal taxonomy based on genome phylogeny resolves widespread incomplete and uneven classifications.</title>
        <authorList>
            <person name="Rinke C."/>
            <person name="Chuvochina M."/>
            <person name="Mussig A.J."/>
            <person name="Chaumeil P.-A."/>
            <person name="Waite D.W."/>
            <person name="Whitman W.B."/>
            <person name="Parks D.H."/>
            <person name="Hugenholtz P."/>
        </authorList>
    </citation>
    <scope>NUCLEOTIDE SEQUENCE [LARGE SCALE GENOMIC DNA]</scope>
</reference>
<proteinExistence type="predicted"/>
<dbReference type="EMBL" id="DUHE01000021">
    <property type="protein sequence ID" value="HII83378.1"/>
    <property type="molecule type" value="Genomic_DNA"/>
</dbReference>
<feature type="transmembrane region" description="Helical" evidence="1">
    <location>
        <begin position="116"/>
        <end position="141"/>
    </location>
</feature>
<organism evidence="2 3">
    <name type="scientific">Methanobacterium subterraneum</name>
    <dbReference type="NCBI Taxonomy" id="59277"/>
    <lineage>
        <taxon>Archaea</taxon>
        <taxon>Methanobacteriati</taxon>
        <taxon>Methanobacteriota</taxon>
        <taxon>Methanomada group</taxon>
        <taxon>Methanobacteria</taxon>
        <taxon>Methanobacteriales</taxon>
        <taxon>Methanobacteriaceae</taxon>
        <taxon>Methanobacterium</taxon>
    </lineage>
</organism>
<keyword evidence="1" id="KW-1133">Transmembrane helix</keyword>